<reference evidence="1 2" key="1">
    <citation type="submission" date="2015-06" db="EMBL/GenBank/DDBJ databases">
        <title>Genome sequence of Pseudoalteromonas peptidolytica.</title>
        <authorList>
            <person name="Xie B.-B."/>
            <person name="Rong J.-C."/>
            <person name="Qin Q.-L."/>
            <person name="Zhang Y.-Z."/>
        </authorList>
    </citation>
    <scope>NUCLEOTIDE SEQUENCE [LARGE SCALE GENOMIC DNA]</scope>
    <source>
        <strain evidence="1 2">F12-50-A1</strain>
    </source>
</reference>
<evidence type="ECO:0000313" key="1">
    <source>
        <dbReference type="EMBL" id="MBE0348827.1"/>
    </source>
</evidence>
<proteinExistence type="predicted"/>
<name>A0A8I0T6U2_9GAMM</name>
<organism evidence="1 2">
    <name type="scientific">Pseudoalteromonas peptidolytica F12-50-A1</name>
    <dbReference type="NCBI Taxonomy" id="1315280"/>
    <lineage>
        <taxon>Bacteria</taxon>
        <taxon>Pseudomonadati</taxon>
        <taxon>Pseudomonadota</taxon>
        <taxon>Gammaproteobacteria</taxon>
        <taxon>Alteromonadales</taxon>
        <taxon>Pseudoalteromonadaceae</taxon>
        <taxon>Pseudoalteromonas</taxon>
    </lineage>
</organism>
<evidence type="ECO:0000313" key="2">
    <source>
        <dbReference type="Proteomes" id="UP000660708"/>
    </source>
</evidence>
<comment type="caution">
    <text evidence="1">The sequence shown here is derived from an EMBL/GenBank/DDBJ whole genome shotgun (WGS) entry which is preliminary data.</text>
</comment>
<gene>
    <name evidence="1" type="ORF">PPEP_b0667</name>
</gene>
<keyword evidence="2" id="KW-1185">Reference proteome</keyword>
<accession>A0A8I0T6U2</accession>
<dbReference type="EMBL" id="AQHF01000034">
    <property type="protein sequence ID" value="MBE0348827.1"/>
    <property type="molecule type" value="Genomic_DNA"/>
</dbReference>
<dbReference type="Proteomes" id="UP000660708">
    <property type="component" value="Unassembled WGS sequence"/>
</dbReference>
<dbReference type="AlphaFoldDB" id="A0A8I0T6U2"/>
<protein>
    <submittedName>
        <fullName evidence="1">Uncharacterized protein</fullName>
    </submittedName>
</protein>
<sequence length="39" mass="4686">MSREHHQATYKYGDTKNYYQEALLVCEAHIVIMKDSRKK</sequence>